<evidence type="ECO:0000256" key="1">
    <source>
        <dbReference type="ARBA" id="ARBA00023002"/>
    </source>
</evidence>
<dbReference type="Pfam" id="PF02737">
    <property type="entry name" value="3HCDH_N"/>
    <property type="match status" value="1"/>
</dbReference>
<feature type="domain" description="3-hydroxyacyl-CoA dehydrogenase C-terminal" evidence="2">
    <location>
        <begin position="40"/>
        <end position="101"/>
    </location>
</feature>
<evidence type="ECO:0000259" key="2">
    <source>
        <dbReference type="Pfam" id="PF00725"/>
    </source>
</evidence>
<organism evidence="4 5">
    <name type="scientific">Tropicimonas isoalkanivorans</name>
    <dbReference type="NCBI Taxonomy" id="441112"/>
    <lineage>
        <taxon>Bacteria</taxon>
        <taxon>Pseudomonadati</taxon>
        <taxon>Pseudomonadota</taxon>
        <taxon>Alphaproteobacteria</taxon>
        <taxon>Rhodobacterales</taxon>
        <taxon>Roseobacteraceae</taxon>
        <taxon>Tropicimonas</taxon>
    </lineage>
</organism>
<keyword evidence="5" id="KW-1185">Reference proteome</keyword>
<dbReference type="GO" id="GO:0070403">
    <property type="term" value="F:NAD+ binding"/>
    <property type="evidence" value="ECO:0007669"/>
    <property type="project" value="InterPro"/>
</dbReference>
<evidence type="ECO:0000313" key="5">
    <source>
        <dbReference type="Proteomes" id="UP000198728"/>
    </source>
</evidence>
<dbReference type="PANTHER" id="PTHR48075">
    <property type="entry name" value="3-HYDROXYACYL-COA DEHYDROGENASE FAMILY PROTEIN"/>
    <property type="match status" value="1"/>
</dbReference>
<dbReference type="SUPFAM" id="SSF48179">
    <property type="entry name" value="6-phosphogluconate dehydrogenase C-terminal domain-like"/>
    <property type="match status" value="1"/>
</dbReference>
<feature type="domain" description="3-hydroxyacyl-CoA dehydrogenase NAD binding" evidence="3">
    <location>
        <begin position="1"/>
        <end position="35"/>
    </location>
</feature>
<evidence type="ECO:0000259" key="3">
    <source>
        <dbReference type="Pfam" id="PF02737"/>
    </source>
</evidence>
<dbReference type="Gene3D" id="3.40.50.720">
    <property type="entry name" value="NAD(P)-binding Rossmann-like Domain"/>
    <property type="match status" value="1"/>
</dbReference>
<name>A0A1I1HYS8_9RHOB</name>
<dbReference type="Pfam" id="PF00725">
    <property type="entry name" value="3HCDH"/>
    <property type="match status" value="1"/>
</dbReference>
<gene>
    <name evidence="4" type="ORF">SAMN04488094_103331</name>
</gene>
<dbReference type="STRING" id="441112.SAMN04488094_103331"/>
<dbReference type="GO" id="GO:0016616">
    <property type="term" value="F:oxidoreductase activity, acting on the CH-OH group of donors, NAD or NADP as acceptor"/>
    <property type="evidence" value="ECO:0007669"/>
    <property type="project" value="InterPro"/>
</dbReference>
<accession>A0A1I1HYS8</accession>
<dbReference type="Gene3D" id="1.10.1040.10">
    <property type="entry name" value="N-(1-d-carboxylethyl)-l-norvaline Dehydrogenase, domain 2"/>
    <property type="match status" value="1"/>
</dbReference>
<dbReference type="AlphaFoldDB" id="A0A1I1HYS8"/>
<dbReference type="PANTHER" id="PTHR48075:SF5">
    <property type="entry name" value="3-HYDROXYBUTYRYL-COA DEHYDROGENASE"/>
    <property type="match status" value="1"/>
</dbReference>
<dbReference type="InterPro" id="IPR013328">
    <property type="entry name" value="6PGD_dom2"/>
</dbReference>
<dbReference type="GO" id="GO:0006631">
    <property type="term" value="P:fatty acid metabolic process"/>
    <property type="evidence" value="ECO:0007669"/>
    <property type="project" value="InterPro"/>
</dbReference>
<protein>
    <submittedName>
        <fullName evidence="4">3-hydroxyacyl-CoA dehydrogenase, C-terminal domain</fullName>
    </submittedName>
</protein>
<reference evidence="4 5" key="1">
    <citation type="submission" date="2016-10" db="EMBL/GenBank/DDBJ databases">
        <authorList>
            <person name="de Groot N.N."/>
        </authorList>
    </citation>
    <scope>NUCLEOTIDE SEQUENCE [LARGE SCALE GENOMIC DNA]</scope>
    <source>
        <strain evidence="4 5">DSM 19548</strain>
    </source>
</reference>
<sequence length="167" mass="18369">MRLVEVVGGERTDPKAVDAAIRTYAHWGRVPVRLNREIYGHIGNRLATALWREAVHLLAEGVATAAEIDRAVVEGPGRKWALTGPFESYALSGGDGGIRRFLEPFSPGIQRRWDDLGTPQLDAETRALIATSVESALTGTSGRQRQRERARRLVALSRLLDSGDRES</sequence>
<keyword evidence="1" id="KW-0560">Oxidoreductase</keyword>
<dbReference type="EMBL" id="FOLG01000003">
    <property type="protein sequence ID" value="SFC28991.1"/>
    <property type="molecule type" value="Genomic_DNA"/>
</dbReference>
<evidence type="ECO:0000313" key="4">
    <source>
        <dbReference type="EMBL" id="SFC28991.1"/>
    </source>
</evidence>
<proteinExistence type="predicted"/>
<dbReference type="InterPro" id="IPR008927">
    <property type="entry name" value="6-PGluconate_DH-like_C_sf"/>
</dbReference>
<dbReference type="Proteomes" id="UP000198728">
    <property type="component" value="Unassembled WGS sequence"/>
</dbReference>
<dbReference type="InterPro" id="IPR006176">
    <property type="entry name" value="3-OHacyl-CoA_DH_NAD-bd"/>
</dbReference>
<dbReference type="InterPro" id="IPR006108">
    <property type="entry name" value="3HC_DH_C"/>
</dbReference>